<keyword evidence="1" id="KW-0812">Transmembrane</keyword>
<proteinExistence type="predicted"/>
<keyword evidence="3" id="KW-1185">Reference proteome</keyword>
<feature type="transmembrane region" description="Helical" evidence="1">
    <location>
        <begin position="149"/>
        <end position="173"/>
    </location>
</feature>
<dbReference type="AlphaFoldDB" id="A0A0V8HIZ3"/>
<sequence>MILLFLLVYALAGWKFGNWKEFHSFYPTLLFFIIGDLLSQFLLFDYSMWEFQPADPLAHYLKLNHTFIALLKMIIQYTATVAIFIGRLPDTFTKTVLWVLFWTFIFGITEGLSHYAGIMTYHNGWHFGWDIAFNLMMFTMLIIHHKRPLLAWAASLPVIIGLWIIFDVPYSVLK</sequence>
<evidence type="ECO:0000256" key="1">
    <source>
        <dbReference type="SAM" id="Phobius"/>
    </source>
</evidence>
<feature type="transmembrane region" description="Helical" evidence="1">
    <location>
        <begin position="95"/>
        <end position="112"/>
    </location>
</feature>
<protein>
    <submittedName>
        <fullName evidence="2">Uncharacterized protein</fullName>
    </submittedName>
</protein>
<dbReference type="OrthoDB" id="1730091at2"/>
<keyword evidence="1" id="KW-1133">Transmembrane helix</keyword>
<dbReference type="RefSeq" id="WP_058298296.1">
    <property type="nucleotide sequence ID" value="NZ_FMAU01000002.1"/>
</dbReference>
<dbReference type="Proteomes" id="UP000181997">
    <property type="component" value="Unassembled WGS sequence"/>
</dbReference>
<feature type="transmembrane region" description="Helical" evidence="1">
    <location>
        <begin position="25"/>
        <end position="46"/>
    </location>
</feature>
<evidence type="ECO:0000313" key="2">
    <source>
        <dbReference type="EMBL" id="SCC02193.1"/>
    </source>
</evidence>
<gene>
    <name evidence="2" type="ORF">GA0061094_1912</name>
</gene>
<reference evidence="3" key="1">
    <citation type="submission" date="2016-08" db="EMBL/GenBank/DDBJ databases">
        <authorList>
            <person name="Varghese N."/>
            <person name="Submissions Spin"/>
        </authorList>
    </citation>
    <scope>NUCLEOTIDE SEQUENCE [LARGE SCALE GENOMIC DNA]</scope>
    <source>
        <strain evidence="3">SGD-1123</strain>
    </source>
</reference>
<accession>A0A0V8HIZ3</accession>
<keyword evidence="1" id="KW-0472">Membrane</keyword>
<name>A0A0V8HIZ3_9BACI</name>
<feature type="transmembrane region" description="Helical" evidence="1">
    <location>
        <begin position="67"/>
        <end position="89"/>
    </location>
</feature>
<evidence type="ECO:0000313" key="3">
    <source>
        <dbReference type="Proteomes" id="UP000181997"/>
    </source>
</evidence>
<organism evidence="2 3">
    <name type="scientific">[Bacillus] enclensis</name>
    <dbReference type="NCBI Taxonomy" id="1402860"/>
    <lineage>
        <taxon>Bacteria</taxon>
        <taxon>Bacillati</taxon>
        <taxon>Bacillota</taxon>
        <taxon>Bacilli</taxon>
        <taxon>Bacillales</taxon>
        <taxon>Bacillaceae</taxon>
        <taxon>Rossellomorea</taxon>
    </lineage>
</organism>
<dbReference type="EMBL" id="FMAU01000002">
    <property type="protein sequence ID" value="SCC02193.1"/>
    <property type="molecule type" value="Genomic_DNA"/>
</dbReference>
<feature type="transmembrane region" description="Helical" evidence="1">
    <location>
        <begin position="124"/>
        <end position="143"/>
    </location>
</feature>